<accession>A0ABP7M9G2</accession>
<reference evidence="4" key="1">
    <citation type="journal article" date="2019" name="Int. J. Syst. Evol. Microbiol.">
        <title>The Global Catalogue of Microorganisms (GCM) 10K type strain sequencing project: providing services to taxonomists for standard genome sequencing and annotation.</title>
        <authorList>
            <consortium name="The Broad Institute Genomics Platform"/>
            <consortium name="The Broad Institute Genome Sequencing Center for Infectious Disease"/>
            <person name="Wu L."/>
            <person name="Ma J."/>
        </authorList>
    </citation>
    <scope>NUCLEOTIDE SEQUENCE [LARGE SCALE GENOMIC DNA]</scope>
    <source>
        <strain evidence="4">JCM 17551</strain>
    </source>
</reference>
<organism evidence="3 4">
    <name type="scientific">Litoribacillus peritrichatus</name>
    <dbReference type="NCBI Taxonomy" id="718191"/>
    <lineage>
        <taxon>Bacteria</taxon>
        <taxon>Pseudomonadati</taxon>
        <taxon>Pseudomonadota</taxon>
        <taxon>Gammaproteobacteria</taxon>
        <taxon>Oceanospirillales</taxon>
        <taxon>Oceanospirillaceae</taxon>
        <taxon>Litoribacillus</taxon>
    </lineage>
</organism>
<feature type="chain" id="PRO_5046182386" evidence="2">
    <location>
        <begin position="22"/>
        <end position="915"/>
    </location>
</feature>
<protein>
    <submittedName>
        <fullName evidence="3">Uncharacterized protein</fullName>
    </submittedName>
</protein>
<gene>
    <name evidence="3" type="ORF">GCM10022277_09850</name>
</gene>
<feature type="region of interest" description="Disordered" evidence="1">
    <location>
        <begin position="347"/>
        <end position="375"/>
    </location>
</feature>
<proteinExistence type="predicted"/>
<name>A0ABP7M9G2_9GAMM</name>
<feature type="compositionally biased region" description="Gly residues" evidence="1">
    <location>
        <begin position="355"/>
        <end position="364"/>
    </location>
</feature>
<keyword evidence="2" id="KW-0732">Signal</keyword>
<evidence type="ECO:0000313" key="3">
    <source>
        <dbReference type="EMBL" id="GAA3916988.1"/>
    </source>
</evidence>
<dbReference type="Proteomes" id="UP001501565">
    <property type="component" value="Unassembled WGS sequence"/>
</dbReference>
<dbReference type="EMBL" id="BAABBN010000004">
    <property type="protein sequence ID" value="GAA3916988.1"/>
    <property type="molecule type" value="Genomic_DNA"/>
</dbReference>
<feature type="signal peptide" evidence="2">
    <location>
        <begin position="1"/>
        <end position="21"/>
    </location>
</feature>
<evidence type="ECO:0000256" key="2">
    <source>
        <dbReference type="SAM" id="SignalP"/>
    </source>
</evidence>
<dbReference type="RefSeq" id="WP_344796088.1">
    <property type="nucleotide sequence ID" value="NZ_BAABBN010000004.1"/>
</dbReference>
<keyword evidence="4" id="KW-1185">Reference proteome</keyword>
<comment type="caution">
    <text evidence="3">The sequence shown here is derived from an EMBL/GenBank/DDBJ whole genome shotgun (WGS) entry which is preliminary data.</text>
</comment>
<evidence type="ECO:0000313" key="4">
    <source>
        <dbReference type="Proteomes" id="UP001501565"/>
    </source>
</evidence>
<sequence>MIKKLSSALSVCVLLQAGAQASETIEYQQGVNEYSGNTSTTFSSSRAQNPTRTTHYFRYSGKQRIYNIEHFELGDLSQKGAVESAKLVLYHVGGYSYKESDIYVRRILDPDNLGGQYATGWEVGHGFRAGANIESRDDSGSVDVKWRLSDPDSPDDLNADYFQGVLKSIQESPYYTSAKGAQKGDSYEVDVTADLQCIQTMQCPNQGWALYHQEDDANIQNTTATSNHEDLEYRPKLVVTYAPYVDTLEPLVIRSAPNDELIQSSDNNINLTLTTNEGASCRFDRSPVISFDDMRYSMSTNNGINHSGEWKAPKFDTRSHLYGRCIDETANETQTPHVFTFTTEYVEPVDNEDPGSGGNNGGGTYEDPNTDYEPSDLLNGLNNEEVWKTLYATIGEDLSITLGQKLGLDGNAIAYQVTGSPSCASSVSSNSCIYNSSNQTTDLLTVSFSDSGNDKSYKIIVVNQPSNSGASSNFVQSKDLIPASYGNAPIAKGETHTDPVTGAKITRLTDASMIDSDDALIVYSRYSPENSTGNYFLIFGKNSASSWVVERETGNIITELTSAAGTSIGENNEVRWDTSGRHPNRIYFIKGMKFWMIDDVTNKTETTKLIKDFSEQFPNSVKIYNDVEGDSSNDSDHWAWMAVHYGSNYKGSQTYLVDAFIHYQVSTDETHSLTPSDLAGTNLDIEKDKTTFTYRPNMIEMSPLGTGVVIHMGRKWDDVDYGGIGINYIDTWFDGPHLWPNDFNFQEQTPTKISVSETHSGWSFDEEEREMFISQNNRTDRLDAIYIDGENSGYDNRVEVASHRDFGWEMSFHYGKMPQSIPGWLFMNTYSKRDDYWAGNQFMMIQIKPEEEDPIIWRISPAYNKYDGDYRDEAPAAINLSGNRIYWSSNWGGQLDHREVFIIELPDNWDSELLN</sequence>
<evidence type="ECO:0000256" key="1">
    <source>
        <dbReference type="SAM" id="MobiDB-lite"/>
    </source>
</evidence>